<evidence type="ECO:0000259" key="3">
    <source>
        <dbReference type="Pfam" id="PF00031"/>
    </source>
</evidence>
<evidence type="ECO:0000313" key="5">
    <source>
        <dbReference type="Proteomes" id="UP001341840"/>
    </source>
</evidence>
<dbReference type="PANTHER" id="PTHR31228:SF22">
    <property type="entry name" value="CYSTATIN_MONELLIN SUPERFAMILY PROTEIN"/>
    <property type="match status" value="1"/>
</dbReference>
<keyword evidence="5" id="KW-1185">Reference proteome</keyword>
<dbReference type="Proteomes" id="UP001341840">
    <property type="component" value="Unassembled WGS sequence"/>
</dbReference>
<keyword evidence="2" id="KW-0789">Thiol protease inhibitor</keyword>
<comment type="caution">
    <text evidence="4">The sequence shown here is derived from an EMBL/GenBank/DDBJ whole genome shotgun (WGS) entry which is preliminary data.</text>
</comment>
<keyword evidence="1" id="KW-0646">Protease inhibitor</keyword>
<organism evidence="4 5">
    <name type="scientific">Stylosanthes scabra</name>
    <dbReference type="NCBI Taxonomy" id="79078"/>
    <lineage>
        <taxon>Eukaryota</taxon>
        <taxon>Viridiplantae</taxon>
        <taxon>Streptophyta</taxon>
        <taxon>Embryophyta</taxon>
        <taxon>Tracheophyta</taxon>
        <taxon>Spermatophyta</taxon>
        <taxon>Magnoliopsida</taxon>
        <taxon>eudicotyledons</taxon>
        <taxon>Gunneridae</taxon>
        <taxon>Pentapetalae</taxon>
        <taxon>rosids</taxon>
        <taxon>fabids</taxon>
        <taxon>Fabales</taxon>
        <taxon>Fabaceae</taxon>
        <taxon>Papilionoideae</taxon>
        <taxon>50 kb inversion clade</taxon>
        <taxon>dalbergioids sensu lato</taxon>
        <taxon>Dalbergieae</taxon>
        <taxon>Pterocarpus clade</taxon>
        <taxon>Stylosanthes</taxon>
    </lineage>
</organism>
<protein>
    <recommendedName>
        <fullName evidence="3">Cystatin domain-containing protein</fullName>
    </recommendedName>
</protein>
<dbReference type="InterPro" id="IPR000010">
    <property type="entry name" value="Cystatin_dom"/>
</dbReference>
<accession>A0ABU6VN28</accession>
<dbReference type="Gene3D" id="3.10.450.10">
    <property type="match status" value="1"/>
</dbReference>
<dbReference type="EMBL" id="JASCZI010151768">
    <property type="protein sequence ID" value="MED6174372.1"/>
    <property type="molecule type" value="Genomic_DNA"/>
</dbReference>
<evidence type="ECO:0000313" key="4">
    <source>
        <dbReference type="EMBL" id="MED6174372.1"/>
    </source>
</evidence>
<feature type="domain" description="Cystatin" evidence="3">
    <location>
        <begin position="8"/>
        <end position="61"/>
    </location>
</feature>
<dbReference type="Pfam" id="PF00031">
    <property type="entry name" value="Cystatin"/>
    <property type="match status" value="1"/>
</dbReference>
<proteinExistence type="predicted"/>
<reference evidence="4 5" key="1">
    <citation type="journal article" date="2023" name="Plants (Basel)">
        <title>Bridging the Gap: Combining Genomics and Transcriptomics Approaches to Understand Stylosanthes scabra, an Orphan Legume from the Brazilian Caatinga.</title>
        <authorList>
            <person name="Ferreira-Neto J.R.C."/>
            <person name="da Silva M.D."/>
            <person name="Binneck E."/>
            <person name="de Melo N.F."/>
            <person name="da Silva R.H."/>
            <person name="de Melo A.L.T.M."/>
            <person name="Pandolfi V."/>
            <person name="Bustamante F.O."/>
            <person name="Brasileiro-Vidal A.C."/>
            <person name="Benko-Iseppon A.M."/>
        </authorList>
    </citation>
    <scope>NUCLEOTIDE SEQUENCE [LARGE SCALE GENOMIC DNA]</scope>
    <source>
        <tissue evidence="4">Leaves</tissue>
    </source>
</reference>
<sequence>MELKNPLKDPDLSMSYDELKAKYEDSSGANFVFVELIIRANSQLIVGVMYYITFDAIDATANDSAAAAHTTFQAKVCHSLRSEPPIKVIMCQIKPN</sequence>
<evidence type="ECO:0000256" key="2">
    <source>
        <dbReference type="ARBA" id="ARBA00022704"/>
    </source>
</evidence>
<evidence type="ECO:0000256" key="1">
    <source>
        <dbReference type="ARBA" id="ARBA00022690"/>
    </source>
</evidence>
<gene>
    <name evidence="4" type="ORF">PIB30_068429</name>
</gene>
<dbReference type="PANTHER" id="PTHR31228">
    <property type="entry name" value="CYSTATIN/MONELLIN SUPERFAMILY PROTEIN"/>
    <property type="match status" value="1"/>
</dbReference>
<dbReference type="SUPFAM" id="SSF54403">
    <property type="entry name" value="Cystatin/monellin"/>
    <property type="match status" value="1"/>
</dbReference>
<name>A0ABU6VN28_9FABA</name>
<dbReference type="InterPro" id="IPR046350">
    <property type="entry name" value="Cystatin_sf"/>
</dbReference>